<dbReference type="InterPro" id="IPR054204">
    <property type="entry name" value="DUF6909"/>
</dbReference>
<reference evidence="1" key="1">
    <citation type="submission" date="2020-02" db="EMBL/GenBank/DDBJ databases">
        <authorList>
            <person name="Meier V. D."/>
        </authorList>
    </citation>
    <scope>NUCLEOTIDE SEQUENCE</scope>
    <source>
        <strain evidence="1">AVDCRST_MAG43</strain>
    </source>
</reference>
<gene>
    <name evidence="1" type="ORF">AVDCRST_MAG43-310</name>
</gene>
<dbReference type="AlphaFoldDB" id="A0A6J4U8A4"/>
<name>A0A6J4U8A4_9BACT</name>
<evidence type="ECO:0000313" key="1">
    <source>
        <dbReference type="EMBL" id="CAA9543074.1"/>
    </source>
</evidence>
<proteinExistence type="predicted"/>
<accession>A0A6J4U8A4</accession>
<dbReference type="EMBL" id="CADCWI010000017">
    <property type="protein sequence ID" value="CAA9543074.1"/>
    <property type="molecule type" value="Genomic_DNA"/>
</dbReference>
<organism evidence="1">
    <name type="scientific">uncultured Thermomicrobiales bacterium</name>
    <dbReference type="NCBI Taxonomy" id="1645740"/>
    <lineage>
        <taxon>Bacteria</taxon>
        <taxon>Pseudomonadati</taxon>
        <taxon>Thermomicrobiota</taxon>
        <taxon>Thermomicrobia</taxon>
        <taxon>Thermomicrobiales</taxon>
        <taxon>environmental samples</taxon>
    </lineage>
</organism>
<dbReference type="Pfam" id="PF21850">
    <property type="entry name" value="DUF6909"/>
    <property type="match status" value="1"/>
</dbReference>
<sequence>MRPLEEQQRRTGRREVELYVRTYMTLLQSSGAVSVSSLEPAHLTAGASLHAGAEEPEPDLNAFLYSAQRVPACLVQVSHIVLGQTHHAFVRAGYAGMSEWTPASAPGRRRRWYWDGGETLAAYIASASDLDDLIPTIVAYQIEWNKMHRLLEHAPDVRDQVFAAVDAQDGSGPDAVTEKAVQEALLVDERDWSRLGAVWGDQLWTNIAAIARERKRIDLRMLGGTYLGYGRSVQSWWRPVQSRISDRSLRDRPVYFVSSNTHSIVNTLSGVAARRKDELTQFIRDTRHPEMLPELEKIEAGDVRSSMENLLYFAARPYFYGPGKAAERAIRYREEEAVGIMHFEPNGPVDVGVQLIDLAALDPTAFDSRLEGFDPRRSDALIININYPLGMAAYHIMSQVGVSTDQLRGIYVLGKAATLNGRIGDIMMSNVVHDEHSGNTYWFENSFGYDAVAPYLIFGAALDNQKAVTVKGTFLQNEGYLDFYYRENYTVVEMEAGPFLSAIYEDVYLERHPSDEAINLAPLSGHLDLGIIHYASDTPYTRAHTLGARGLSFYGMDSTYASTIAILRRIFTLEDQRLGT</sequence>
<protein>
    <submittedName>
        <fullName evidence="1">Uncharacterized protein</fullName>
    </submittedName>
</protein>